<dbReference type="AlphaFoldDB" id="W7UWL4"/>
<dbReference type="Proteomes" id="UP000019365">
    <property type="component" value="Unassembled WGS sequence"/>
</dbReference>
<sequence length="329" mass="37752">MKKFLIILAVLIAISAASFFGVTYYMTHPSDEYTTENFSFSVPGGFGLDTMKDGNTYVFRCLGEKIYVEDITYNCTPETAEAFLYYYDGDENIKVESFTGSQYTGFFRSSDNNSEGKKETGLSYILGTDTHYFNVSCICGSLKSKLLKKSMDKIAESAVYTSDFRIADKPETYDFKWATVNTGKKYTCKDKTEEEKKEKPIIKFVMNEVYAEADTYVKTYSPTISLTVVEADASPADLADDSYNKRMENKDKYNSIKREQVNMFGYDCERLFYETKPSSDDDTIIHFYDLYFFRNGKYLYNVTANYRNSSEEADAREMLGNITIKDIDK</sequence>
<dbReference type="OrthoDB" id="1821614at2"/>
<reference evidence="1 2" key="1">
    <citation type="journal article" date="2014" name="PLoS ONE">
        <title>Rumen cellulosomics: divergent fiber-degrading strategies revealed by comparative genome-wide analysis of six ruminococcal strains.</title>
        <authorList>
            <person name="Dassa B."/>
            <person name="Borovok I."/>
            <person name="Ruimy-Israeli V."/>
            <person name="Lamed R."/>
            <person name="Flint H.J."/>
            <person name="Duncan S.H."/>
            <person name="Henrissat B."/>
            <person name="Coutinho P."/>
            <person name="Morrison M."/>
            <person name="Mosoni P."/>
            <person name="Yeoman C.J."/>
            <person name="White B.A."/>
            <person name="Bayer E.A."/>
        </authorList>
    </citation>
    <scope>NUCLEOTIDE SEQUENCE [LARGE SCALE GENOMIC DNA]</scope>
    <source>
        <strain evidence="1 2">007c</strain>
    </source>
</reference>
<organism evidence="1 2">
    <name type="scientific">Ruminococcus flavefaciens 007c</name>
    <dbReference type="NCBI Taxonomy" id="1341157"/>
    <lineage>
        <taxon>Bacteria</taxon>
        <taxon>Bacillati</taxon>
        <taxon>Bacillota</taxon>
        <taxon>Clostridia</taxon>
        <taxon>Eubacteriales</taxon>
        <taxon>Oscillospiraceae</taxon>
        <taxon>Ruminococcus</taxon>
    </lineage>
</organism>
<proteinExistence type="predicted"/>
<keyword evidence="2" id="KW-1185">Reference proteome</keyword>
<dbReference type="EMBL" id="ATAX01000028">
    <property type="protein sequence ID" value="EWM52747.1"/>
    <property type="molecule type" value="Genomic_DNA"/>
</dbReference>
<evidence type="ECO:0000313" key="2">
    <source>
        <dbReference type="Proteomes" id="UP000019365"/>
    </source>
</evidence>
<name>W7UWL4_RUMFL</name>
<protein>
    <recommendedName>
        <fullName evidence="3">DUF4367 domain-containing protein</fullName>
    </recommendedName>
</protein>
<comment type="caution">
    <text evidence="1">The sequence shown here is derived from an EMBL/GenBank/DDBJ whole genome shotgun (WGS) entry which is preliminary data.</text>
</comment>
<dbReference type="RefSeq" id="WP_037299842.1">
    <property type="nucleotide sequence ID" value="NZ_ATAX01000028.1"/>
</dbReference>
<evidence type="ECO:0000313" key="1">
    <source>
        <dbReference type="EMBL" id="EWM52747.1"/>
    </source>
</evidence>
<gene>
    <name evidence="1" type="ORF">RF007C_14035</name>
</gene>
<dbReference type="PATRIC" id="fig|1341157.4.peg.2203"/>
<evidence type="ECO:0008006" key="3">
    <source>
        <dbReference type="Google" id="ProtNLM"/>
    </source>
</evidence>
<accession>W7UWL4</accession>